<feature type="domain" description="Fatty acid desaturase" evidence="4">
    <location>
        <begin position="43"/>
        <end position="287"/>
    </location>
</feature>
<dbReference type="GO" id="GO:0006629">
    <property type="term" value="P:lipid metabolic process"/>
    <property type="evidence" value="ECO:0007669"/>
    <property type="project" value="InterPro"/>
</dbReference>
<comment type="caution">
    <text evidence="5">The sequence shown here is derived from an EMBL/GenBank/DDBJ whole genome shotgun (WGS) entry which is preliminary data.</text>
</comment>
<feature type="transmembrane region" description="Helical" evidence="3">
    <location>
        <begin position="129"/>
        <end position="148"/>
    </location>
</feature>
<name>A0A2N6LNW1_9CYAN</name>
<dbReference type="Pfam" id="PF00487">
    <property type="entry name" value="FA_desaturase"/>
    <property type="match status" value="1"/>
</dbReference>
<proteinExistence type="inferred from homology"/>
<dbReference type="RefSeq" id="WP_102180173.1">
    <property type="nucleotide sequence ID" value="NZ_NMQE01000037.1"/>
</dbReference>
<evidence type="ECO:0000313" key="5">
    <source>
        <dbReference type="EMBL" id="PMB27365.1"/>
    </source>
</evidence>
<comment type="cofactor">
    <cofactor evidence="1">
        <name>Fe(2+)</name>
        <dbReference type="ChEBI" id="CHEBI:29033"/>
    </cofactor>
</comment>
<protein>
    <submittedName>
        <fullName evidence="5">Fatty acid desaturase</fullName>
    </submittedName>
</protein>
<dbReference type="InterPro" id="IPR005804">
    <property type="entry name" value="FA_desaturase_dom"/>
</dbReference>
<gene>
    <name evidence="5" type="ORF">CEN46_01605</name>
</gene>
<accession>A0A2N6LNW1</accession>
<organism evidence="5 6">
    <name type="scientific">Fischerella thermalis CCMEE 5318</name>
    <dbReference type="NCBI Taxonomy" id="2019666"/>
    <lineage>
        <taxon>Bacteria</taxon>
        <taxon>Bacillati</taxon>
        <taxon>Cyanobacteriota</taxon>
        <taxon>Cyanophyceae</taxon>
        <taxon>Nostocales</taxon>
        <taxon>Hapalosiphonaceae</taxon>
        <taxon>Fischerella</taxon>
    </lineage>
</organism>
<dbReference type="AlphaFoldDB" id="A0A2N6LNW1"/>
<reference evidence="5 6" key="1">
    <citation type="submission" date="2017-07" db="EMBL/GenBank/DDBJ databases">
        <title>Genomes of Fischerella (Mastigocladus) sp. strains.</title>
        <authorList>
            <person name="Miller S.R."/>
        </authorList>
    </citation>
    <scope>NUCLEOTIDE SEQUENCE [LARGE SCALE GENOMIC DNA]</scope>
    <source>
        <strain evidence="5 6">CCMEE 5318</strain>
    </source>
</reference>
<evidence type="ECO:0000256" key="3">
    <source>
        <dbReference type="SAM" id="Phobius"/>
    </source>
</evidence>
<feature type="transmembrane region" description="Helical" evidence="3">
    <location>
        <begin position="169"/>
        <end position="186"/>
    </location>
</feature>
<dbReference type="EMBL" id="NMQE01000037">
    <property type="protein sequence ID" value="PMB27365.1"/>
    <property type="molecule type" value="Genomic_DNA"/>
</dbReference>
<feature type="transmembrane region" description="Helical" evidence="3">
    <location>
        <begin position="20"/>
        <end position="40"/>
    </location>
</feature>
<comment type="similarity">
    <text evidence="2">Belongs to the fatty acid desaturase type 2 family.</text>
</comment>
<sequence length="336" mass="38991">MLKIPACNSYLYQSKPLWNAIAIFYVLAGYCGAIAFLLLANIWLNIFAVVLLSHSLIVSAFLCHEFMHGTIFQSMRWNAVGGNIMLWLNGGCYFSFEDLATEHLFHHVNKVDSVVFNVPSFINNVPTPIRSLILVLEWLYFPAISFILQWRAITAPFWNPQRYQERLRIIIVFVVRCSLFILLGLFSLKALMLYFLGIIGMVTVLRIVDCFQHTYEAFTVGKPLPRRNQAYEQANTFTCLISRRYWWLNLLLLNFGYHNAHHAFMKCPWYNLHELDKNLFASRENYCLTLPLLLKNYHRFRVTRLVKGQGKAVDEQGDFNLDTFYGAVGVSFLVKS</sequence>
<feature type="transmembrane region" description="Helical" evidence="3">
    <location>
        <begin position="46"/>
        <end position="63"/>
    </location>
</feature>
<evidence type="ECO:0000259" key="4">
    <source>
        <dbReference type="Pfam" id="PF00487"/>
    </source>
</evidence>
<keyword evidence="3" id="KW-0472">Membrane</keyword>
<feature type="transmembrane region" description="Helical" evidence="3">
    <location>
        <begin position="75"/>
        <end position="96"/>
    </location>
</feature>
<evidence type="ECO:0000256" key="2">
    <source>
        <dbReference type="ARBA" id="ARBA00008749"/>
    </source>
</evidence>
<evidence type="ECO:0000313" key="6">
    <source>
        <dbReference type="Proteomes" id="UP000235081"/>
    </source>
</evidence>
<keyword evidence="3" id="KW-1133">Transmembrane helix</keyword>
<evidence type="ECO:0000256" key="1">
    <source>
        <dbReference type="ARBA" id="ARBA00001954"/>
    </source>
</evidence>
<dbReference type="Proteomes" id="UP000235081">
    <property type="component" value="Unassembled WGS sequence"/>
</dbReference>
<keyword evidence="3" id="KW-0812">Transmembrane</keyword>
<feature type="transmembrane region" description="Helical" evidence="3">
    <location>
        <begin position="192"/>
        <end position="208"/>
    </location>
</feature>